<feature type="active site" description="Proton donor" evidence="6">
    <location>
        <position position="135"/>
    </location>
</feature>
<feature type="binding site" evidence="7">
    <location>
        <position position="120"/>
    </location>
    <ligand>
        <name>substrate</name>
    </ligand>
</feature>
<accession>F2F5Y1</accession>
<proteinExistence type="inferred from homology"/>
<keyword evidence="4 5" id="KW-0560">Oxidoreductase</keyword>
<dbReference type="InterPro" id="IPR014362">
    <property type="entry name" value="Glu_DH"/>
</dbReference>
<dbReference type="InterPro" id="IPR006096">
    <property type="entry name" value="Glu/Leu/Phe/Val/Trp_DH_C"/>
</dbReference>
<dbReference type="KEGG" id="siv:SSIL_2641"/>
<feature type="binding site" evidence="7">
    <location>
        <position position="250"/>
    </location>
    <ligand>
        <name>NAD(+)</name>
        <dbReference type="ChEBI" id="CHEBI:57540"/>
    </ligand>
</feature>
<dbReference type="eggNOG" id="COG0334">
    <property type="taxonomic scope" value="Bacteria"/>
</dbReference>
<dbReference type="Pfam" id="PF02812">
    <property type="entry name" value="ELFV_dehydrog_N"/>
    <property type="match status" value="1"/>
</dbReference>
<feature type="binding site" evidence="7">
    <location>
        <position position="174"/>
    </location>
    <ligand>
        <name>substrate</name>
    </ligand>
</feature>
<feature type="binding site" evidence="7">
    <location>
        <position position="123"/>
    </location>
    <ligand>
        <name>substrate</name>
    </ligand>
</feature>
<dbReference type="SUPFAM" id="SSF53223">
    <property type="entry name" value="Aminoacid dehydrogenase-like, N-terminal domain"/>
    <property type="match status" value="1"/>
</dbReference>
<dbReference type="NCBIfam" id="NF006929">
    <property type="entry name" value="PRK09414.1"/>
    <property type="match status" value="1"/>
</dbReference>
<dbReference type="PIRSF" id="PIRSF000185">
    <property type="entry name" value="Glu_DH"/>
    <property type="match status" value="1"/>
</dbReference>
<dbReference type="FunFam" id="1.10.285.10:FF:000001">
    <property type="entry name" value="Glutamate dehydrogenase"/>
    <property type="match status" value="1"/>
</dbReference>
<dbReference type="Pfam" id="PF00208">
    <property type="entry name" value="ELFV_dehydrog"/>
    <property type="match status" value="1"/>
</dbReference>
<dbReference type="FunFam" id="3.40.50.10860:FF:000002">
    <property type="entry name" value="Glutamate dehydrogenase"/>
    <property type="match status" value="1"/>
</dbReference>
<organism evidence="11 12">
    <name type="scientific">Solibacillus silvestris (strain StLB046)</name>
    <name type="common">Bacillus silvestris</name>
    <dbReference type="NCBI Taxonomy" id="1002809"/>
    <lineage>
        <taxon>Bacteria</taxon>
        <taxon>Bacillati</taxon>
        <taxon>Bacillota</taxon>
        <taxon>Bacilli</taxon>
        <taxon>Bacillales</taxon>
        <taxon>Caryophanaceae</taxon>
        <taxon>Solibacillus</taxon>
    </lineage>
</organism>
<dbReference type="EMBL" id="AP012157">
    <property type="protein sequence ID" value="BAK17064.1"/>
    <property type="molecule type" value="Genomic_DNA"/>
</dbReference>
<keyword evidence="12" id="KW-1185">Reference proteome</keyword>
<feature type="site" description="Important for catalysis" evidence="8">
    <location>
        <position position="175"/>
    </location>
</feature>
<gene>
    <name evidence="11" type="ordered locus">SSIL_2641</name>
</gene>
<dbReference type="Gene3D" id="3.40.50.720">
    <property type="entry name" value="NAD(P)-binding Rossmann-like Domain"/>
    <property type="match status" value="1"/>
</dbReference>
<keyword evidence="7" id="KW-0520">NAD</keyword>
<dbReference type="GO" id="GO:0000166">
    <property type="term" value="F:nucleotide binding"/>
    <property type="evidence" value="ECO:0007669"/>
    <property type="project" value="UniProtKB-KW"/>
</dbReference>
<feature type="domain" description="Glutamate/phenylalanine/leucine/valine/L-tryptophan dehydrogenase C-terminal" evidence="10">
    <location>
        <begin position="212"/>
        <end position="453"/>
    </location>
</feature>
<dbReference type="HOGENOM" id="CLU_025763_2_1_9"/>
<dbReference type="GO" id="GO:0006537">
    <property type="term" value="P:glutamate biosynthetic process"/>
    <property type="evidence" value="ECO:0007669"/>
    <property type="project" value="TreeGrafter"/>
</dbReference>
<dbReference type="PANTHER" id="PTHR43571">
    <property type="entry name" value="NADP-SPECIFIC GLUTAMATE DEHYDROGENASE 1-RELATED"/>
    <property type="match status" value="1"/>
</dbReference>
<dbReference type="CDD" id="cd05313">
    <property type="entry name" value="NAD_bind_2_Glu_DH"/>
    <property type="match status" value="1"/>
</dbReference>
<dbReference type="AlphaFoldDB" id="F2F5Y1"/>
<evidence type="ECO:0000256" key="4">
    <source>
        <dbReference type="ARBA" id="ARBA00023002"/>
    </source>
</evidence>
<evidence type="ECO:0000259" key="10">
    <source>
        <dbReference type="SMART" id="SM00839"/>
    </source>
</evidence>
<comment type="subunit">
    <text evidence="2">Homohexamer.</text>
</comment>
<evidence type="ECO:0000256" key="9">
    <source>
        <dbReference type="RuleBase" id="RU004417"/>
    </source>
</evidence>
<dbReference type="InterPro" id="IPR050724">
    <property type="entry name" value="Glu_Leu_Phe_Val_DH"/>
</dbReference>
<dbReference type="FunFam" id="3.40.50.720:FF:000030">
    <property type="entry name" value="Glutamate dehydrogenase"/>
    <property type="match status" value="1"/>
</dbReference>
<dbReference type="PRINTS" id="PR00082">
    <property type="entry name" value="GLFDHDRGNASE"/>
</dbReference>
<dbReference type="GO" id="GO:0004354">
    <property type="term" value="F:glutamate dehydrogenase (NADP+) activity"/>
    <property type="evidence" value="ECO:0007669"/>
    <property type="project" value="TreeGrafter"/>
</dbReference>
<dbReference type="InterPro" id="IPR036291">
    <property type="entry name" value="NAD(P)-bd_dom_sf"/>
</dbReference>
<evidence type="ECO:0000256" key="5">
    <source>
        <dbReference type="PIRNR" id="PIRNR000185"/>
    </source>
</evidence>
<name>F2F5Y1_SOLSS</name>
<evidence type="ECO:0000256" key="1">
    <source>
        <dbReference type="ARBA" id="ARBA00006382"/>
    </source>
</evidence>
<reference evidence="12" key="1">
    <citation type="submission" date="2011-04" db="EMBL/GenBank/DDBJ databases">
        <title>Genome sequence of Solibacillus silvestris StLB046.</title>
        <authorList>
            <person name="Morohoshi T."/>
            <person name="Someya N."/>
            <person name="Ikeda T."/>
        </authorList>
    </citation>
    <scope>NUCLEOTIDE SEQUENCE [LARGE SCALE GENOMIC DNA]</scope>
    <source>
        <strain evidence="12">StLB046</strain>
    </source>
</reference>
<dbReference type="InterPro" id="IPR006097">
    <property type="entry name" value="Glu/Leu/Phe/Val/Trp_DH_dimer"/>
</dbReference>
<evidence type="ECO:0000256" key="6">
    <source>
        <dbReference type="PIRSR" id="PIRSR000185-1"/>
    </source>
</evidence>
<evidence type="ECO:0000313" key="11">
    <source>
        <dbReference type="EMBL" id="BAK17064.1"/>
    </source>
</evidence>
<feature type="binding site" evidence="7">
    <location>
        <position position="219"/>
    </location>
    <ligand>
        <name>NAD(+)</name>
        <dbReference type="ChEBI" id="CHEBI:57540"/>
    </ligand>
</feature>
<dbReference type="SUPFAM" id="SSF51735">
    <property type="entry name" value="NAD(P)-binding Rossmann-fold domains"/>
    <property type="match status" value="1"/>
</dbReference>
<sequence>MTTMTTTSNAQQYVDGVFEKLKSKNAHQLEFLQAAEEIFLSLVPVFEQHPEYIQHNILERIVEPDRIISFRVAWQDDQNQVQVNRGYRVQYNNVIGPYKGGLRFHPTVNESIMKFLAFEQIFKNALTGQQIGGGKGGSDFNPKGKSNAEIMRFCQAFMTELYRYVGPDVDVPAGDIGVGSREVGYLWGQYKRIRGAYEAGVLTGKKPGYGGSLARTEATGYGLVYFVEEMLREAKLSINNKTVVVSGSGNVAIYAIEKAQHFGAKVVACSDSSGYIYDPEGINLKIVKQLKEVEGKRIKEYVNYRPNALYTEGCDGIWTIPCDIALPCATQNEINGDQARTLIANGVKVVAEGANMPSNLDAINEFLASDVLFGPGKAANAGGVAVSALEMAQNSGRNYWTFQEVDEKLHGIMKSIFKESSDAAKKYGYEGNLVVGSNIAGFIKVANGMLVEGVY</sequence>
<comment type="similarity">
    <text evidence="1 5 9">Belongs to the Glu/Leu/Phe/Val dehydrogenases family.</text>
</comment>
<dbReference type="PANTHER" id="PTHR43571:SF1">
    <property type="entry name" value="NADP-SPECIFIC GLUTAMATE DEHYDROGENASE 1-RELATED"/>
    <property type="match status" value="1"/>
</dbReference>
<reference evidence="11 12" key="2">
    <citation type="journal article" date="2012" name="J. Biosci. Bioeng.">
        <title>Complete genome sequence and characterization of the N-acylhomoserine lactone-degrading gene of the potato leaf-associated Solibacillus silvestris.</title>
        <authorList>
            <person name="Morohoshi T."/>
            <person name="Tominaga Y."/>
            <person name="Someya N."/>
            <person name="Ikeda T."/>
        </authorList>
    </citation>
    <scope>NUCLEOTIDE SEQUENCE [LARGE SCALE GENOMIC DNA]</scope>
    <source>
        <strain evidence="11 12">StLB046</strain>
    </source>
</reference>
<evidence type="ECO:0000313" key="12">
    <source>
        <dbReference type="Proteomes" id="UP000006691"/>
    </source>
</evidence>
<dbReference type="InterPro" id="IPR006095">
    <property type="entry name" value="Glu/Leu/Phe/Val/Trp_DH"/>
</dbReference>
<evidence type="ECO:0000256" key="7">
    <source>
        <dbReference type="PIRSR" id="PIRSR000185-2"/>
    </source>
</evidence>
<dbReference type="PATRIC" id="fig|1002809.3.peg.2657"/>
<dbReference type="SMART" id="SM00839">
    <property type="entry name" value="ELFV_dehydrog"/>
    <property type="match status" value="1"/>
</dbReference>
<dbReference type="Gene3D" id="3.40.50.10860">
    <property type="entry name" value="Leucine Dehydrogenase, chain A, domain 1"/>
    <property type="match status" value="1"/>
</dbReference>
<protein>
    <recommendedName>
        <fullName evidence="3 5">Glutamate dehydrogenase</fullName>
    </recommendedName>
</protein>
<dbReference type="GO" id="GO:0005829">
    <property type="term" value="C:cytosol"/>
    <property type="evidence" value="ECO:0007669"/>
    <property type="project" value="TreeGrafter"/>
</dbReference>
<evidence type="ECO:0000256" key="3">
    <source>
        <dbReference type="ARBA" id="ARBA00012896"/>
    </source>
</evidence>
<dbReference type="RefSeq" id="WP_008404788.1">
    <property type="nucleotide sequence ID" value="NC_018065.1"/>
</dbReference>
<dbReference type="Proteomes" id="UP000006691">
    <property type="component" value="Chromosome"/>
</dbReference>
<dbReference type="STRING" id="1002809.SSIL_2641"/>
<evidence type="ECO:0000256" key="2">
    <source>
        <dbReference type="ARBA" id="ARBA00011643"/>
    </source>
</evidence>
<feature type="binding site" evidence="7">
    <location>
        <position position="387"/>
    </location>
    <ligand>
        <name>substrate</name>
    </ligand>
</feature>
<evidence type="ECO:0000256" key="8">
    <source>
        <dbReference type="PIRSR" id="PIRSR000185-3"/>
    </source>
</evidence>
<keyword evidence="7" id="KW-0547">Nucleotide-binding</keyword>
<dbReference type="InterPro" id="IPR033922">
    <property type="entry name" value="NAD_bind_Glu_DH"/>
</dbReference>
<feature type="binding site" evidence="7">
    <location>
        <position position="99"/>
    </location>
    <ligand>
        <name>substrate</name>
    </ligand>
</feature>
<dbReference type="Gene3D" id="1.10.285.10">
    <property type="entry name" value="Glutamate Dehydrogenase, chain A, domain 3"/>
    <property type="match status" value="2"/>
</dbReference>
<dbReference type="InterPro" id="IPR046346">
    <property type="entry name" value="Aminoacid_DH-like_N_sf"/>
</dbReference>